<sequence length="479" mass="53412">MTQAQSAPENKMTDDEIIDSIGAYEYGWHDSDAAGASARRGLNEDVVRDISAKKGEPEWMLNQRLKALNIFDKKPVPTWGADLSGIDFDQIKYYVKSTEEQAQTWEDLPDDIKATYDKLGIPEAEKQRLVAGVAAQYESEVVYHQIREDLESQGVIFVDTDTALRDYPELFEEYFGTVIPAGDNKFSALNSAVWSGGSFIYVPKGVHVDIPLQAYFRINTENMGQFERTLIIVDEDAYVHYVEGCTAPIYKSDSLHSAVVEIIVKKGGRCRYTTIQNWSSNVYNLVTKRTKVEEGGTMEWVDGNIGSKVTMKYPAVWMTGPYAKGEVLSVAFAGENQFQDTGAKMTHMAPHTSSNIVSKSVARAGGRAAYRGLVQVNQNAHHSTSNVECDALLVDNISRSDTYPYNDIRNDHVTLGHEATVSQVSEEQLFYLMSRGIAEEEAMAMIVRGFVEPIAKELPMEYALELNRLIELQMEGSVG</sequence>
<proteinExistence type="inferred from homology"/>
<dbReference type="InterPro" id="IPR045595">
    <property type="entry name" value="SufBD_N"/>
</dbReference>
<dbReference type="EMBL" id="JAVBIB010000005">
    <property type="protein sequence ID" value="MDV2419061.1"/>
    <property type="molecule type" value="Genomic_DNA"/>
</dbReference>
<dbReference type="AlphaFoldDB" id="A0AAE4SX48"/>
<protein>
    <submittedName>
        <fullName evidence="4">Fe-S cluster assembly protein SufB</fullName>
    </submittedName>
</protein>
<dbReference type="GO" id="GO:0016226">
    <property type="term" value="P:iron-sulfur cluster assembly"/>
    <property type="evidence" value="ECO:0007669"/>
    <property type="project" value="InterPro"/>
</dbReference>
<accession>A0AAE4SX48</accession>
<gene>
    <name evidence="4" type="primary">sufB</name>
    <name evidence="4" type="ORF">RAE03_04615</name>
</gene>
<reference evidence="4" key="1">
    <citation type="submission" date="2023-08" db="EMBL/GenBank/DDBJ databases">
        <title>Genomic characterization of the C. tuberculostearicum species complex, a ubiquitous member of the human skin microbiome.</title>
        <authorList>
            <person name="Ahmed N."/>
            <person name="Deming C."/>
            <person name="Conlan S."/>
            <person name="Segre J."/>
        </authorList>
    </citation>
    <scope>NUCLEOTIDE SEQUENCE</scope>
    <source>
        <strain evidence="4">CTNIH22</strain>
    </source>
</reference>
<dbReference type="InterPro" id="IPR000825">
    <property type="entry name" value="SUF_FeS_clus_asmbl_SufBD_core"/>
</dbReference>
<dbReference type="InterPro" id="IPR010231">
    <property type="entry name" value="SUF_FeS_clus_asmbl_SufB"/>
</dbReference>
<feature type="domain" description="SUF system FeS cluster assembly SufBD core" evidence="2">
    <location>
        <begin position="216"/>
        <end position="450"/>
    </location>
</feature>
<evidence type="ECO:0000259" key="2">
    <source>
        <dbReference type="Pfam" id="PF01458"/>
    </source>
</evidence>
<organism evidence="4 5">
    <name type="scientific">Corynebacterium tuberculostearicum</name>
    <dbReference type="NCBI Taxonomy" id="38304"/>
    <lineage>
        <taxon>Bacteria</taxon>
        <taxon>Bacillati</taxon>
        <taxon>Actinomycetota</taxon>
        <taxon>Actinomycetes</taxon>
        <taxon>Mycobacteriales</taxon>
        <taxon>Corynebacteriaceae</taxon>
        <taxon>Corynebacterium</taxon>
    </lineage>
</organism>
<dbReference type="SUPFAM" id="SSF101960">
    <property type="entry name" value="Stabilizer of iron transporter SufD"/>
    <property type="match status" value="1"/>
</dbReference>
<evidence type="ECO:0000313" key="5">
    <source>
        <dbReference type="Proteomes" id="UP001185706"/>
    </source>
</evidence>
<dbReference type="InterPro" id="IPR055346">
    <property type="entry name" value="Fe-S_cluster_assembly_SufBD"/>
</dbReference>
<dbReference type="Pfam" id="PF01458">
    <property type="entry name" value="SUFBD_core"/>
    <property type="match status" value="1"/>
</dbReference>
<dbReference type="Pfam" id="PF19295">
    <property type="entry name" value="SufBD_N"/>
    <property type="match status" value="1"/>
</dbReference>
<dbReference type="RefSeq" id="WP_296179358.1">
    <property type="nucleotide sequence ID" value="NZ_CP073090.1"/>
</dbReference>
<comment type="similarity">
    <text evidence="1">Belongs to the iron-sulfur cluster assembly SufBD family.</text>
</comment>
<feature type="domain" description="SUF system FeS cluster assembly SufBD N-terminal" evidence="3">
    <location>
        <begin position="149"/>
        <end position="213"/>
    </location>
</feature>
<dbReference type="NCBIfam" id="TIGR01980">
    <property type="entry name" value="sufB"/>
    <property type="match status" value="1"/>
</dbReference>
<evidence type="ECO:0000256" key="1">
    <source>
        <dbReference type="ARBA" id="ARBA00043967"/>
    </source>
</evidence>
<dbReference type="InterPro" id="IPR037284">
    <property type="entry name" value="SUF_FeS_clus_asmbl_SufBD_sf"/>
</dbReference>
<comment type="caution">
    <text evidence="4">The sequence shown here is derived from an EMBL/GenBank/DDBJ whole genome shotgun (WGS) entry which is preliminary data.</text>
</comment>
<name>A0AAE4SX48_9CORY</name>
<evidence type="ECO:0000313" key="4">
    <source>
        <dbReference type="EMBL" id="MDV2419061.1"/>
    </source>
</evidence>
<evidence type="ECO:0000259" key="3">
    <source>
        <dbReference type="Pfam" id="PF19295"/>
    </source>
</evidence>
<dbReference type="PANTHER" id="PTHR30508:SF1">
    <property type="entry name" value="UPF0051 PROTEIN ABCI8, CHLOROPLASTIC-RELATED"/>
    <property type="match status" value="1"/>
</dbReference>
<dbReference type="Proteomes" id="UP001185706">
    <property type="component" value="Unassembled WGS sequence"/>
</dbReference>
<dbReference type="PANTHER" id="PTHR30508">
    <property type="entry name" value="FES CLUSTER ASSEMBLY PROTEIN SUF"/>
    <property type="match status" value="1"/>
</dbReference>